<protein>
    <submittedName>
        <fullName evidence="1">Uncharacterized protein</fullName>
    </submittedName>
</protein>
<proteinExistence type="predicted"/>
<organism evidence="1 2">
    <name type="scientific">Sediminibacterium roseum</name>
    <dbReference type="NCBI Taxonomy" id="1978412"/>
    <lineage>
        <taxon>Bacteria</taxon>
        <taxon>Pseudomonadati</taxon>
        <taxon>Bacteroidota</taxon>
        <taxon>Chitinophagia</taxon>
        <taxon>Chitinophagales</taxon>
        <taxon>Chitinophagaceae</taxon>
        <taxon>Sediminibacterium</taxon>
    </lineage>
</organism>
<evidence type="ECO:0000313" key="2">
    <source>
        <dbReference type="Proteomes" id="UP000753802"/>
    </source>
</evidence>
<reference evidence="1 2" key="1">
    <citation type="submission" date="2020-01" db="EMBL/GenBank/DDBJ databases">
        <title>Genome analysis.</title>
        <authorList>
            <person name="Wu S."/>
            <person name="Wang G."/>
        </authorList>
    </citation>
    <scope>NUCLEOTIDE SEQUENCE [LARGE SCALE GENOMIC DNA]</scope>
    <source>
        <strain evidence="1 2">SYL130</strain>
    </source>
</reference>
<dbReference type="RefSeq" id="WP_161820173.1">
    <property type="nucleotide sequence ID" value="NZ_JAACJS010000015.1"/>
</dbReference>
<dbReference type="EMBL" id="JAACJS010000015">
    <property type="protein sequence ID" value="NCI51909.1"/>
    <property type="molecule type" value="Genomic_DNA"/>
</dbReference>
<name>A0ABW9ZXY7_9BACT</name>
<dbReference type="Proteomes" id="UP000753802">
    <property type="component" value="Unassembled WGS sequence"/>
</dbReference>
<keyword evidence="2" id="KW-1185">Reference proteome</keyword>
<gene>
    <name evidence="1" type="ORF">GWC95_18440</name>
</gene>
<accession>A0ABW9ZXY7</accession>
<evidence type="ECO:0000313" key="1">
    <source>
        <dbReference type="EMBL" id="NCI51909.1"/>
    </source>
</evidence>
<sequence>MLAYADCSVIAIANGDPLLCDCNKIVETAAIPDFPAQQDKQKDISLKTDWKYFGETAYHFYSPVQAEKDKKLPSSTDLVQDQFPRSVFHPPQV</sequence>
<comment type="caution">
    <text evidence="1">The sequence shown here is derived from an EMBL/GenBank/DDBJ whole genome shotgun (WGS) entry which is preliminary data.</text>
</comment>